<feature type="domain" description="DUF6590" evidence="2">
    <location>
        <begin position="98"/>
        <end position="246"/>
    </location>
</feature>
<dbReference type="GeneID" id="54484803"/>
<feature type="region of interest" description="Disordered" evidence="1">
    <location>
        <begin position="64"/>
        <end position="87"/>
    </location>
</feature>
<keyword evidence="4" id="KW-1185">Reference proteome</keyword>
<accession>A0A6A6WAS7</accession>
<evidence type="ECO:0000259" key="2">
    <source>
        <dbReference type="Pfam" id="PF20233"/>
    </source>
</evidence>
<dbReference type="PANTHER" id="PTHR35391">
    <property type="entry name" value="C2H2-TYPE DOMAIN-CONTAINING PROTEIN-RELATED"/>
    <property type="match status" value="1"/>
</dbReference>
<gene>
    <name evidence="3" type="ORF">EJ05DRAFT_475176</name>
</gene>
<dbReference type="InterPro" id="IPR046497">
    <property type="entry name" value="DUF6590"/>
</dbReference>
<dbReference type="OrthoDB" id="3559580at2759"/>
<dbReference type="RefSeq" id="XP_033601387.1">
    <property type="nucleotide sequence ID" value="XM_033743749.1"/>
</dbReference>
<feature type="compositionally biased region" description="Low complexity" evidence="1">
    <location>
        <begin position="64"/>
        <end position="86"/>
    </location>
</feature>
<organism evidence="3 4">
    <name type="scientific">Pseudovirgaria hyperparasitica</name>
    <dbReference type="NCBI Taxonomy" id="470096"/>
    <lineage>
        <taxon>Eukaryota</taxon>
        <taxon>Fungi</taxon>
        <taxon>Dikarya</taxon>
        <taxon>Ascomycota</taxon>
        <taxon>Pezizomycotina</taxon>
        <taxon>Dothideomycetes</taxon>
        <taxon>Dothideomycetes incertae sedis</taxon>
        <taxon>Acrospermales</taxon>
        <taxon>Acrospermaceae</taxon>
        <taxon>Pseudovirgaria</taxon>
    </lineage>
</organism>
<dbReference type="Pfam" id="PF20233">
    <property type="entry name" value="DUF6590"/>
    <property type="match status" value="1"/>
</dbReference>
<evidence type="ECO:0000313" key="4">
    <source>
        <dbReference type="Proteomes" id="UP000799437"/>
    </source>
</evidence>
<protein>
    <recommendedName>
        <fullName evidence="2">DUF6590 domain-containing protein</fullName>
    </recommendedName>
</protein>
<evidence type="ECO:0000256" key="1">
    <source>
        <dbReference type="SAM" id="MobiDB-lite"/>
    </source>
</evidence>
<name>A0A6A6WAS7_9PEZI</name>
<proteinExistence type="predicted"/>
<dbReference type="Proteomes" id="UP000799437">
    <property type="component" value="Unassembled WGS sequence"/>
</dbReference>
<sequence length="255" mass="28266">MSDPSATNPYATDWVWSDEAQCYWRNEYINDQWQVVYHSSSSATASTAQPSSMSTPSYTSYSYGRTPGAGAQPGTVPTQTTTGTETLDPSYQLRTDARSFYIRGRMFATLHIEAYGGTATGADAENVFTVKYGEKAYCQIRRFVVVKDDRGYCLACPVATYRGRGTTKRGVNPKQHAVIFTTNSGPNWMQGETEMDKDPIGVDAADPSIRLGPASRINFGQVHCIQHNVKVKDLGVVRLEDLPKLVAYWRAEMQN</sequence>
<reference evidence="3" key="1">
    <citation type="journal article" date="2020" name="Stud. Mycol.">
        <title>101 Dothideomycetes genomes: a test case for predicting lifestyles and emergence of pathogens.</title>
        <authorList>
            <person name="Haridas S."/>
            <person name="Albert R."/>
            <person name="Binder M."/>
            <person name="Bloem J."/>
            <person name="Labutti K."/>
            <person name="Salamov A."/>
            <person name="Andreopoulos B."/>
            <person name="Baker S."/>
            <person name="Barry K."/>
            <person name="Bills G."/>
            <person name="Bluhm B."/>
            <person name="Cannon C."/>
            <person name="Castanera R."/>
            <person name="Culley D."/>
            <person name="Daum C."/>
            <person name="Ezra D."/>
            <person name="Gonzalez J."/>
            <person name="Henrissat B."/>
            <person name="Kuo A."/>
            <person name="Liang C."/>
            <person name="Lipzen A."/>
            <person name="Lutzoni F."/>
            <person name="Magnuson J."/>
            <person name="Mondo S."/>
            <person name="Nolan M."/>
            <person name="Ohm R."/>
            <person name="Pangilinan J."/>
            <person name="Park H.-J."/>
            <person name="Ramirez L."/>
            <person name="Alfaro M."/>
            <person name="Sun H."/>
            <person name="Tritt A."/>
            <person name="Yoshinaga Y."/>
            <person name="Zwiers L.-H."/>
            <person name="Turgeon B."/>
            <person name="Goodwin S."/>
            <person name="Spatafora J."/>
            <person name="Crous P."/>
            <person name="Grigoriev I."/>
        </authorList>
    </citation>
    <scope>NUCLEOTIDE SEQUENCE</scope>
    <source>
        <strain evidence="3">CBS 121739</strain>
    </source>
</reference>
<dbReference type="PANTHER" id="PTHR35391:SF5">
    <property type="entry name" value="DUF6590 DOMAIN-CONTAINING PROTEIN"/>
    <property type="match status" value="1"/>
</dbReference>
<dbReference type="AlphaFoldDB" id="A0A6A6WAS7"/>
<evidence type="ECO:0000313" key="3">
    <source>
        <dbReference type="EMBL" id="KAF2758936.1"/>
    </source>
</evidence>
<dbReference type="EMBL" id="ML996570">
    <property type="protein sequence ID" value="KAF2758936.1"/>
    <property type="molecule type" value="Genomic_DNA"/>
</dbReference>